<dbReference type="Proteomes" id="UP001484179">
    <property type="component" value="Plasmid unnamed"/>
</dbReference>
<name>A0ABZ3C0Q6_BURPY</name>
<dbReference type="Pfam" id="PF13692">
    <property type="entry name" value="Glyco_trans_1_4"/>
    <property type="match status" value="1"/>
</dbReference>
<evidence type="ECO:0000313" key="2">
    <source>
        <dbReference type="EMBL" id="WZW59218.1"/>
    </source>
</evidence>
<accession>A0ABZ3C0Q6</accession>
<keyword evidence="2" id="KW-0614">Plasmid</keyword>
<dbReference type="SUPFAM" id="SSF53756">
    <property type="entry name" value="UDP-Glycosyltransferase/glycogen phosphorylase"/>
    <property type="match status" value="1"/>
</dbReference>
<protein>
    <submittedName>
        <fullName evidence="2">Glycosyltransferase</fullName>
        <ecNumber evidence="2">2.4.-.-</ecNumber>
    </submittedName>
</protein>
<sequence length="121" mass="13150">MTLMEAMGSGCAAVSFDCDVGPRDIIRDGIDGLLVCPAGDVGALADALLTLMVDTRERERMASMANDVAARFAPSRILSLWEQLFLSMGLSGADHERPPQRVTCETDSRAAEHSRDKIRLR</sequence>
<keyword evidence="2" id="KW-0808">Transferase</keyword>
<dbReference type="PANTHER" id="PTHR12526">
    <property type="entry name" value="GLYCOSYLTRANSFERASE"/>
    <property type="match status" value="1"/>
</dbReference>
<feature type="region of interest" description="Disordered" evidence="1">
    <location>
        <begin position="91"/>
        <end position="121"/>
    </location>
</feature>
<dbReference type="PANTHER" id="PTHR12526:SF630">
    <property type="entry name" value="GLYCOSYLTRANSFERASE"/>
    <property type="match status" value="1"/>
</dbReference>
<dbReference type="GO" id="GO:0016757">
    <property type="term" value="F:glycosyltransferase activity"/>
    <property type="evidence" value="ECO:0007669"/>
    <property type="project" value="UniProtKB-KW"/>
</dbReference>
<geneLocation type="plasmid" evidence="2 3">
    <name>unnamed</name>
</geneLocation>
<keyword evidence="3" id="KW-1185">Reference proteome</keyword>
<evidence type="ECO:0000256" key="1">
    <source>
        <dbReference type="SAM" id="MobiDB-lite"/>
    </source>
</evidence>
<proteinExistence type="predicted"/>
<dbReference type="Gene3D" id="3.40.50.2000">
    <property type="entry name" value="Glycogen Phosphorylase B"/>
    <property type="match status" value="2"/>
</dbReference>
<dbReference type="EC" id="2.4.-.-" evidence="2"/>
<feature type="compositionally biased region" description="Basic and acidic residues" evidence="1">
    <location>
        <begin position="93"/>
        <end position="121"/>
    </location>
</feature>
<keyword evidence="2" id="KW-0328">Glycosyltransferase</keyword>
<reference evidence="2 3" key="1">
    <citation type="submission" date="2024-04" db="EMBL/GenBank/DDBJ databases">
        <title>Biological Control Activity of Plant Growth Promoting Rhizobacteria Burkholderia pyrrocinia BX1 against Tobacco black shank Introduction Tobacco black shank (TBS) caused by the oomycete Phytophthora. nicotianae (P. nicotianae) has become a destructive soil.</title>
        <authorList>
            <person name="Liu X."/>
            <person name="Shu C."/>
        </authorList>
    </citation>
    <scope>NUCLEOTIDE SEQUENCE [LARGE SCALE GENOMIC DNA]</scope>
    <source>
        <strain evidence="2 3">BX1</strain>
        <plasmid evidence="2 3">unnamed</plasmid>
    </source>
</reference>
<organism evidence="2 3">
    <name type="scientific">Burkholderia pyrrocinia</name>
    <name type="common">Pseudomonas pyrrocinia</name>
    <dbReference type="NCBI Taxonomy" id="60550"/>
    <lineage>
        <taxon>Bacteria</taxon>
        <taxon>Pseudomonadati</taxon>
        <taxon>Pseudomonadota</taxon>
        <taxon>Betaproteobacteria</taxon>
        <taxon>Burkholderiales</taxon>
        <taxon>Burkholderiaceae</taxon>
        <taxon>Burkholderia</taxon>
        <taxon>Burkholderia cepacia complex</taxon>
    </lineage>
</organism>
<dbReference type="EMBL" id="CP150851">
    <property type="protein sequence ID" value="WZW59218.1"/>
    <property type="molecule type" value="Genomic_DNA"/>
</dbReference>
<dbReference type="RefSeq" id="WP_342312430.1">
    <property type="nucleotide sequence ID" value="NZ_CP150851.1"/>
</dbReference>
<evidence type="ECO:0000313" key="3">
    <source>
        <dbReference type="Proteomes" id="UP001484179"/>
    </source>
</evidence>
<gene>
    <name evidence="2" type="ORF">WN985_33205</name>
</gene>